<keyword evidence="2" id="KW-1185">Reference proteome</keyword>
<organism evidence="1 2">
    <name type="scientific">Mesorhizobium delmotii</name>
    <dbReference type="NCBI Taxonomy" id="1631247"/>
    <lineage>
        <taxon>Bacteria</taxon>
        <taxon>Pseudomonadati</taxon>
        <taxon>Pseudomonadota</taxon>
        <taxon>Alphaproteobacteria</taxon>
        <taxon>Hyphomicrobiales</taxon>
        <taxon>Phyllobacteriaceae</taxon>
        <taxon>Mesorhizobium</taxon>
    </lineage>
</organism>
<dbReference type="EMBL" id="FUIG01000103">
    <property type="protein sequence ID" value="SJM35709.1"/>
    <property type="molecule type" value="Genomic_DNA"/>
</dbReference>
<dbReference type="AlphaFoldDB" id="A0A2P9AWZ5"/>
<dbReference type="Proteomes" id="UP000245698">
    <property type="component" value="Unassembled WGS sequence"/>
</dbReference>
<proteinExistence type="predicted"/>
<accession>A0A2P9AWZ5</accession>
<evidence type="ECO:0000313" key="1">
    <source>
        <dbReference type="EMBL" id="SJM35709.1"/>
    </source>
</evidence>
<evidence type="ECO:0000313" key="2">
    <source>
        <dbReference type="Proteomes" id="UP000245698"/>
    </source>
</evidence>
<protein>
    <submittedName>
        <fullName evidence="1">Uncharacterized protein</fullName>
    </submittedName>
</protein>
<name>A0A2P9AWZ5_9HYPH</name>
<reference evidence="2" key="1">
    <citation type="submission" date="2016-12" db="EMBL/GenBank/DDBJ databases">
        <authorList>
            <person name="Brunel B."/>
        </authorList>
    </citation>
    <scope>NUCLEOTIDE SEQUENCE [LARGE SCALE GENOMIC DNA]</scope>
</reference>
<gene>
    <name evidence="1" type="ORF">BQ8482_90084</name>
</gene>
<sequence>MQAETLPGPAGGLGAERRALTAWFDAKPSYGKAVAGRQCISQLLIRPHA</sequence>